<dbReference type="Pfam" id="PF06013">
    <property type="entry name" value="WXG100"/>
    <property type="match status" value="1"/>
</dbReference>
<organism evidence="1 2">
    <name type="scientific">Ruminococcus flavefaciens 007c</name>
    <dbReference type="NCBI Taxonomy" id="1341157"/>
    <lineage>
        <taxon>Bacteria</taxon>
        <taxon>Bacillati</taxon>
        <taxon>Bacillota</taxon>
        <taxon>Clostridia</taxon>
        <taxon>Eubacteriales</taxon>
        <taxon>Oscillospiraceae</taxon>
        <taxon>Ruminococcus</taxon>
    </lineage>
</organism>
<name>W7V2D4_RUMFL</name>
<evidence type="ECO:0000313" key="2">
    <source>
        <dbReference type="Proteomes" id="UP000019365"/>
    </source>
</evidence>
<evidence type="ECO:0008006" key="3">
    <source>
        <dbReference type="Google" id="ProtNLM"/>
    </source>
</evidence>
<dbReference type="Gene3D" id="1.10.287.1060">
    <property type="entry name" value="ESAT-6-like"/>
    <property type="match status" value="1"/>
</dbReference>
<dbReference type="InterPro" id="IPR036689">
    <property type="entry name" value="ESAT-6-like_sf"/>
</dbReference>
<keyword evidence="2" id="KW-1185">Reference proteome</keyword>
<dbReference type="Proteomes" id="UP000019365">
    <property type="component" value="Unassembled WGS sequence"/>
</dbReference>
<reference evidence="1 2" key="1">
    <citation type="journal article" date="2014" name="PLoS ONE">
        <title>Rumen cellulosomics: divergent fiber-degrading strategies revealed by comparative genome-wide analysis of six ruminococcal strains.</title>
        <authorList>
            <person name="Dassa B."/>
            <person name="Borovok I."/>
            <person name="Ruimy-Israeli V."/>
            <person name="Lamed R."/>
            <person name="Flint H.J."/>
            <person name="Duncan S.H."/>
            <person name="Henrissat B."/>
            <person name="Coutinho P."/>
            <person name="Morrison M."/>
            <person name="Mosoni P."/>
            <person name="Yeoman C.J."/>
            <person name="White B.A."/>
            <person name="Bayer E.A."/>
        </authorList>
    </citation>
    <scope>NUCLEOTIDE SEQUENCE [LARGE SCALE GENOMIC DNA]</scope>
    <source>
        <strain evidence="1 2">007c</strain>
    </source>
</reference>
<dbReference type="EMBL" id="ATAX01000007">
    <property type="protein sequence ID" value="EWM54982.1"/>
    <property type="molecule type" value="Genomic_DNA"/>
</dbReference>
<dbReference type="PATRIC" id="fig|1341157.4.peg.322"/>
<dbReference type="OrthoDB" id="1832113at2"/>
<proteinExistence type="predicted"/>
<evidence type="ECO:0000313" key="1">
    <source>
        <dbReference type="EMBL" id="EWM54982.1"/>
    </source>
</evidence>
<gene>
    <name evidence="1" type="ORF">RF007C_03025</name>
</gene>
<protein>
    <recommendedName>
        <fullName evidence="3">ESAT-6-like protein</fullName>
    </recommendedName>
</protein>
<dbReference type="InterPro" id="IPR010310">
    <property type="entry name" value="T7SS_ESAT-6-like"/>
</dbReference>
<sequence length="105" mass="11990">MPGNTIRYSEGTEQIIRTAAEIDMLSDDFNSEYTQMYAMIEGELSSCWKGEDSEAFRGKVGDMKHFFDTMRLAMSDYASFLRNTANAHEARMEDSRAQADQNCCF</sequence>
<comment type="caution">
    <text evidence="1">The sequence shown here is derived from an EMBL/GenBank/DDBJ whole genome shotgun (WGS) entry which is preliminary data.</text>
</comment>
<dbReference type="RefSeq" id="WP_037296591.1">
    <property type="nucleotide sequence ID" value="NZ_ATAX01000007.1"/>
</dbReference>
<accession>W7V2D4</accession>
<dbReference type="SUPFAM" id="SSF140453">
    <property type="entry name" value="EsxAB dimer-like"/>
    <property type="match status" value="1"/>
</dbReference>
<dbReference type="AlphaFoldDB" id="W7V2D4"/>